<evidence type="ECO:0000313" key="2">
    <source>
        <dbReference type="EMBL" id="RAP40443.1"/>
    </source>
</evidence>
<feature type="region of interest" description="Disordered" evidence="1">
    <location>
        <begin position="565"/>
        <end position="726"/>
    </location>
</feature>
<evidence type="ECO:0000256" key="1">
    <source>
        <dbReference type="SAM" id="MobiDB-lite"/>
    </source>
</evidence>
<protein>
    <recommendedName>
        <fullName evidence="4">Type IV pilus biogenesis protein PilP</fullName>
    </recommendedName>
</protein>
<feature type="region of interest" description="Disordered" evidence="1">
    <location>
        <begin position="166"/>
        <end position="339"/>
    </location>
</feature>
<feature type="compositionally biased region" description="Polar residues" evidence="1">
    <location>
        <begin position="708"/>
        <end position="719"/>
    </location>
</feature>
<feature type="compositionally biased region" description="Low complexity" evidence="1">
    <location>
        <begin position="375"/>
        <end position="385"/>
    </location>
</feature>
<feature type="compositionally biased region" description="Low complexity" evidence="1">
    <location>
        <begin position="272"/>
        <end position="297"/>
    </location>
</feature>
<feature type="compositionally biased region" description="Pro residues" evidence="1">
    <location>
        <begin position="201"/>
        <end position="212"/>
    </location>
</feature>
<comment type="caution">
    <text evidence="2">The sequence shown here is derived from an EMBL/GenBank/DDBJ whole genome shotgun (WGS) entry which is preliminary data.</text>
</comment>
<keyword evidence="3" id="KW-1185">Reference proteome</keyword>
<dbReference type="InterPro" id="IPR043129">
    <property type="entry name" value="ATPase_NBD"/>
</dbReference>
<evidence type="ECO:0008006" key="4">
    <source>
        <dbReference type="Google" id="ProtNLM"/>
    </source>
</evidence>
<accession>A0ABX9DGK7</accession>
<feature type="region of interest" description="Disordered" evidence="1">
    <location>
        <begin position="367"/>
        <end position="473"/>
    </location>
</feature>
<evidence type="ECO:0000313" key="3">
    <source>
        <dbReference type="Proteomes" id="UP000248659"/>
    </source>
</evidence>
<feature type="compositionally biased region" description="Low complexity" evidence="1">
    <location>
        <begin position="629"/>
        <end position="643"/>
    </location>
</feature>
<reference evidence="2 3" key="1">
    <citation type="submission" date="2017-01" db="EMBL/GenBank/DDBJ databases">
        <title>Genome sequence of Rhodovulum viride JA756.</title>
        <authorList>
            <person name="Lakshmi K.V."/>
            <person name="Tushar L.D."/>
            <person name="Sasikala C."/>
            <person name="Venkataramana C."/>
        </authorList>
    </citation>
    <scope>NUCLEOTIDE SEQUENCE [LARGE SCALE GENOMIC DNA]</scope>
    <source>
        <strain evidence="2 3">JA756</strain>
    </source>
</reference>
<proteinExistence type="predicted"/>
<dbReference type="SUPFAM" id="SSF53067">
    <property type="entry name" value="Actin-like ATPase domain"/>
    <property type="match status" value="1"/>
</dbReference>
<name>A0ABX9DGK7_9RHOB</name>
<dbReference type="EMBL" id="MUAV01000019">
    <property type="protein sequence ID" value="RAP40443.1"/>
    <property type="molecule type" value="Genomic_DNA"/>
</dbReference>
<feature type="compositionally biased region" description="Acidic residues" evidence="1">
    <location>
        <begin position="406"/>
        <end position="419"/>
    </location>
</feature>
<dbReference type="RefSeq" id="WP_181498074.1">
    <property type="nucleotide sequence ID" value="NZ_MUAV01000019.1"/>
</dbReference>
<gene>
    <name evidence="2" type="ORF">BYZ73_15325</name>
</gene>
<feature type="region of interest" description="Disordered" evidence="1">
    <location>
        <begin position="489"/>
        <end position="549"/>
    </location>
</feature>
<feature type="compositionally biased region" description="Basic and acidic residues" evidence="1">
    <location>
        <begin position="168"/>
        <end position="200"/>
    </location>
</feature>
<sequence length="933" mass="93783">MKPDFALTLSEDGIGLQHRAKGGWRSLGDVSLHDPGLAETLRLLRATAGNLADGRPLVKLVLPDSQVLYTTLPLEGDSRAEKRASLLRGLDGLTPYAVSDLIFDWQETAGGARLAVVARETLAEAEAFARAHQFDPVCFVARPPPAKFEGEAFFGPTAAAASLLTGGERAEPERAPQKAPKAETAPRRKAPPPDEAEKPAKPPQPAIDPAPVPAAFGSDPARTDGAAASIGPDAPAEAKTAQRPAAPGPTPIPGASAQAEVRLSAPDRRPAPEIAAPAVAPATAAGPTVTAPAQRPAIPAPASRPGPQRRVAAQGAGATPQPLGGLDLRAAERPSSGPELGQILKLGGAGLAVAAALVLGALVLTRGEDAPPPAANLSPASGSAPTTSDSGTAGPQAPDGAGPDIGLEEDDSFSPDDGLDPVPEALPETETDGGAPDPALDTSGAVEEGATDPASAVPTEAPPPPEALVPAPLTAAEALEAYASTGIWQRAPDPLGAPPQDRIEDLFVAGIDPPPRPPEAEDLPDPQIARAVDQALPMQADPPGPDQTFELDARGLVEATPEGALTPEGVTVHAGSPAVVPPARPDGLVPEPEPVAVPAPGDTAAGAEITTEGVPVYDARPEVTPPGRPADAAPDAGSDTGPDTGPDTGRNTQAPDAASPEESPSDQASQADRDVAPNDAARAETAGTEPEIVVSAGAPTPRPPARPSNETAPATESATDATPAVIPAVIPADPAVAARLAGRLPRARPDTLLARTEPPAVAEAPGLHPRARPGDLAAVADAPALDTDAAVTAALEDLADGEGEAEASADLPENALVASLRPASRPSDFEERAVAAAPAVPAAAAAVAPSVPTTASVAKQATLPDAINLRDLNLIGVFGSSADRRALLRLPSGRFVKVKVGDSIDGGQVAAIGETQLRYVKHGRNIVLDLPGG</sequence>
<organism evidence="2 3">
    <name type="scientific">Rhodovulum viride</name>
    <dbReference type="NCBI Taxonomy" id="1231134"/>
    <lineage>
        <taxon>Bacteria</taxon>
        <taxon>Pseudomonadati</taxon>
        <taxon>Pseudomonadota</taxon>
        <taxon>Alphaproteobacteria</taxon>
        <taxon>Rhodobacterales</taxon>
        <taxon>Paracoccaceae</taxon>
        <taxon>Rhodovulum</taxon>
    </lineage>
</organism>
<dbReference type="Proteomes" id="UP000248659">
    <property type="component" value="Unassembled WGS sequence"/>
</dbReference>